<reference evidence="3 4" key="1">
    <citation type="submission" date="2019-11" db="EMBL/GenBank/DDBJ databases">
        <authorList>
            <person name="Cao P."/>
        </authorList>
    </citation>
    <scope>NUCLEOTIDE SEQUENCE [LARGE SCALE GENOMIC DNA]</scope>
    <source>
        <strain evidence="3 4">NEAU-AAG5</strain>
    </source>
</reference>
<evidence type="ECO:0000313" key="3">
    <source>
        <dbReference type="EMBL" id="MUN35407.1"/>
    </source>
</evidence>
<feature type="domain" description="Winged helix-turn helix" evidence="2">
    <location>
        <begin position="99"/>
        <end position="157"/>
    </location>
</feature>
<protein>
    <recommendedName>
        <fullName evidence="2">Winged helix-turn helix domain-containing protein</fullName>
    </recommendedName>
</protein>
<organism evidence="3 4">
    <name type="scientific">Actinomadura litoris</name>
    <dbReference type="NCBI Taxonomy" id="2678616"/>
    <lineage>
        <taxon>Bacteria</taxon>
        <taxon>Bacillati</taxon>
        <taxon>Actinomycetota</taxon>
        <taxon>Actinomycetes</taxon>
        <taxon>Streptosporangiales</taxon>
        <taxon>Thermomonosporaceae</taxon>
        <taxon>Actinomadura</taxon>
    </lineage>
</organism>
<evidence type="ECO:0000259" key="2">
    <source>
        <dbReference type="Pfam" id="PF13592"/>
    </source>
</evidence>
<dbReference type="InterPro" id="IPR025959">
    <property type="entry name" value="Winged_HTH_dom"/>
</dbReference>
<feature type="region of interest" description="Disordered" evidence="1">
    <location>
        <begin position="167"/>
        <end position="194"/>
    </location>
</feature>
<proteinExistence type="predicted"/>
<dbReference type="Pfam" id="PF13592">
    <property type="entry name" value="HTH_33"/>
    <property type="match status" value="1"/>
</dbReference>
<accession>A0A7K1KTT0</accession>
<sequence>MIASLGKRADSSGSSAGLSAIAMPKRLAGHPRAKQRYSATGWGSFSRINHKALAASAAGARRSRTALTRLARTVQLSPKLLGALEQELAKGPLAHGYSDQTWTLERIKTLIGRRFHKSMTFSGIAQMLHHNGGSHQVPAAALANATPERVSGWVKETWLQVEAPCRRIGHRSSSKTRPGSRATPPTRRTWSRSGHTPLVTVRGRSQRRISIAALACYRPG</sequence>
<name>A0A7K1KTT0_9ACTN</name>
<dbReference type="Proteomes" id="UP000432015">
    <property type="component" value="Unassembled WGS sequence"/>
</dbReference>
<dbReference type="AlphaFoldDB" id="A0A7K1KTT0"/>
<comment type="caution">
    <text evidence="3">The sequence shown here is derived from an EMBL/GenBank/DDBJ whole genome shotgun (WGS) entry which is preliminary data.</text>
</comment>
<dbReference type="EMBL" id="WOFH01000001">
    <property type="protein sequence ID" value="MUN35407.1"/>
    <property type="molecule type" value="Genomic_DNA"/>
</dbReference>
<evidence type="ECO:0000256" key="1">
    <source>
        <dbReference type="SAM" id="MobiDB-lite"/>
    </source>
</evidence>
<keyword evidence="4" id="KW-1185">Reference proteome</keyword>
<evidence type="ECO:0000313" key="4">
    <source>
        <dbReference type="Proteomes" id="UP000432015"/>
    </source>
</evidence>
<gene>
    <name evidence="3" type="ORF">GNZ18_02155</name>
</gene>